<dbReference type="InterPro" id="IPR051161">
    <property type="entry name" value="Mannose-6P_isomerase_type2"/>
</dbReference>
<dbReference type="STRING" id="644284.Arch_1272"/>
<evidence type="ECO:0000313" key="3">
    <source>
        <dbReference type="EMBL" id="ADH92977.1"/>
    </source>
</evidence>
<dbReference type="EC" id="2.7.7.13" evidence="3"/>
<name>D7BJZ7_ARCHD</name>
<feature type="domain" description="Nucleotidyl transferase" evidence="1">
    <location>
        <begin position="6"/>
        <end position="284"/>
    </location>
</feature>
<evidence type="ECO:0000259" key="2">
    <source>
        <dbReference type="Pfam" id="PF22640"/>
    </source>
</evidence>
<gene>
    <name evidence="3" type="ordered locus">Arch_1272</name>
</gene>
<evidence type="ECO:0000259" key="1">
    <source>
        <dbReference type="Pfam" id="PF00483"/>
    </source>
</evidence>
<evidence type="ECO:0000313" key="4">
    <source>
        <dbReference type="Proteomes" id="UP000000376"/>
    </source>
</evidence>
<dbReference type="OrthoDB" id="9806359at2"/>
<dbReference type="InterPro" id="IPR005835">
    <property type="entry name" value="NTP_transferase_dom"/>
</dbReference>
<feature type="domain" description="MannoseP isomerase/GMP-like beta-helix" evidence="2">
    <location>
        <begin position="312"/>
        <end position="359"/>
    </location>
</feature>
<keyword evidence="3" id="KW-0548">Nucleotidyltransferase</keyword>
<dbReference type="CDD" id="cd02509">
    <property type="entry name" value="GDP-M1P_Guanylyltransferase"/>
    <property type="match status" value="1"/>
</dbReference>
<keyword evidence="4" id="KW-1185">Reference proteome</keyword>
<dbReference type="KEGG" id="ahe:Arch_1272"/>
<dbReference type="InterPro" id="IPR054566">
    <property type="entry name" value="ManC/GMP-like_b-helix"/>
</dbReference>
<keyword evidence="3" id="KW-0808">Transferase</keyword>
<dbReference type="GO" id="GO:0009298">
    <property type="term" value="P:GDP-mannose biosynthetic process"/>
    <property type="evidence" value="ECO:0007669"/>
    <property type="project" value="TreeGrafter"/>
</dbReference>
<accession>D7BJZ7</accession>
<dbReference type="GO" id="GO:0004475">
    <property type="term" value="F:mannose-1-phosphate guanylyltransferase (GTP) activity"/>
    <property type="evidence" value="ECO:0007669"/>
    <property type="project" value="UniProtKB-EC"/>
</dbReference>
<proteinExistence type="predicted"/>
<dbReference type="EMBL" id="CP002045">
    <property type="protein sequence ID" value="ADH92977.1"/>
    <property type="molecule type" value="Genomic_DNA"/>
</dbReference>
<dbReference type="Proteomes" id="UP000000376">
    <property type="component" value="Chromosome"/>
</dbReference>
<dbReference type="PANTHER" id="PTHR46390">
    <property type="entry name" value="MANNOSE-1-PHOSPHATE GUANYLYLTRANSFERASE"/>
    <property type="match status" value="1"/>
</dbReference>
<dbReference type="AlphaFoldDB" id="D7BJZ7"/>
<dbReference type="SUPFAM" id="SSF53448">
    <property type="entry name" value="Nucleotide-diphospho-sugar transferases"/>
    <property type="match status" value="1"/>
</dbReference>
<dbReference type="Pfam" id="PF22640">
    <property type="entry name" value="ManC_GMP_beta-helix"/>
    <property type="match status" value="1"/>
</dbReference>
<organism evidence="3 4">
    <name type="scientific">Arcanobacterium haemolyticum (strain ATCC 9345 / DSM 20595 / CCM 5947 / CCUG 17215 / LMG 16163 / NBRC 15585 / NCTC 8452 / 11018)</name>
    <dbReference type="NCBI Taxonomy" id="644284"/>
    <lineage>
        <taxon>Bacteria</taxon>
        <taxon>Bacillati</taxon>
        <taxon>Actinomycetota</taxon>
        <taxon>Actinomycetes</taxon>
        <taxon>Actinomycetales</taxon>
        <taxon>Actinomycetaceae</taxon>
        <taxon>Arcanobacterium</taxon>
    </lineage>
</organism>
<dbReference type="InterPro" id="IPR029044">
    <property type="entry name" value="Nucleotide-diphossugar_trans"/>
</dbReference>
<sequence length="368" mass="39187">MNRMHAIIPAGGAGTRLWPVSREKSPKFLKDLTGAGKSLLQLTVERLEPIAGSDVTVVTGATHMPGVVRQLPQLNESQFIAETLPRDSMAAIGLAAAVIRERHGNVVVGSFAADHLIAQPEAFTQAVSTAIESAMRGYVTTIGITPESPATGFGYIRIGDPLDDVSGVCHVSEFLEKPDLETATHYVNTGKYVWNAGMFVAQTDVLLAALQRYQPELHAGIMAIARAWDTPERDVIVDEIWPGLKKIAIDHAIAEPLAAEGGVAVVPADMGWTDVGDFAAVKDVLAQQYPDESVIARGNDGKEAQPVLTQSARDCLVITHDRAVALVGVSGLIVVDTDDAVLVAAQDAAQDVKVIVDQLKRAGRQELV</sequence>
<dbReference type="PANTHER" id="PTHR46390:SF1">
    <property type="entry name" value="MANNOSE-1-PHOSPHATE GUANYLYLTRANSFERASE"/>
    <property type="match status" value="1"/>
</dbReference>
<dbReference type="Pfam" id="PF00483">
    <property type="entry name" value="NTP_transferase"/>
    <property type="match status" value="1"/>
</dbReference>
<dbReference type="SUPFAM" id="SSF159283">
    <property type="entry name" value="Guanosine diphospho-D-mannose pyrophosphorylase/mannose-6-phosphate isomerase linker domain"/>
    <property type="match status" value="1"/>
</dbReference>
<dbReference type="InterPro" id="IPR049577">
    <property type="entry name" value="GMPP_N"/>
</dbReference>
<dbReference type="RefSeq" id="WP_013170469.1">
    <property type="nucleotide sequence ID" value="NC_014218.1"/>
</dbReference>
<protein>
    <submittedName>
        <fullName evidence="3">Mannose-1-phosphate guanylyltransferase</fullName>
        <ecNumber evidence="3">2.7.7.13</ecNumber>
    </submittedName>
</protein>
<reference evidence="3 4" key="1">
    <citation type="journal article" date="2010" name="Stand. Genomic Sci.">
        <title>Complete genome sequence of Arcanobacterium haemolyticum type strain (11018).</title>
        <authorList>
            <person name="Yasawong M."/>
            <person name="Teshima H."/>
            <person name="Lapidus A."/>
            <person name="Nolan M."/>
            <person name="Lucas S."/>
            <person name="Glavina Del Rio T."/>
            <person name="Tice H."/>
            <person name="Cheng J."/>
            <person name="Bruce D."/>
            <person name="Detter C."/>
            <person name="Tapia R."/>
            <person name="Han C."/>
            <person name="Goodwin L."/>
            <person name="Pitluck S."/>
            <person name="Liolios K."/>
            <person name="Ivanova N."/>
            <person name="Mavromatis K."/>
            <person name="Mikhailova N."/>
            <person name="Pati A."/>
            <person name="Chen A."/>
            <person name="Palaniappan K."/>
            <person name="Land M."/>
            <person name="Hauser L."/>
            <person name="Chang Y."/>
            <person name="Jeffries C."/>
            <person name="Rohde M."/>
            <person name="Sikorski J."/>
            <person name="Pukall R."/>
            <person name="Goker M."/>
            <person name="Woyke T."/>
            <person name="Bristow J."/>
            <person name="Eisen J."/>
            <person name="Markowitz V."/>
            <person name="Hugenholtz P."/>
            <person name="Kyrpides N."/>
            <person name="Klenk H."/>
        </authorList>
    </citation>
    <scope>NUCLEOTIDE SEQUENCE [LARGE SCALE GENOMIC DNA]</scope>
    <source>
        <strain evidence="4">ATCC 9345 / DSM 20595 / CCUG 17215 / LMG 16163 / NBRC 15585 / NCTC 8452 / 11018</strain>
    </source>
</reference>
<dbReference type="Gene3D" id="3.90.550.10">
    <property type="entry name" value="Spore Coat Polysaccharide Biosynthesis Protein SpsA, Chain A"/>
    <property type="match status" value="1"/>
</dbReference>
<dbReference type="HOGENOM" id="CLU_035527_0_1_11"/>
<dbReference type="eggNOG" id="COG0836">
    <property type="taxonomic scope" value="Bacteria"/>
</dbReference>